<dbReference type="AlphaFoldDB" id="A0A9D9E7S5"/>
<feature type="transmembrane region" description="Helical" evidence="6">
    <location>
        <begin position="125"/>
        <end position="142"/>
    </location>
</feature>
<evidence type="ECO:0000313" key="7">
    <source>
        <dbReference type="EMBL" id="MBO8441955.1"/>
    </source>
</evidence>
<dbReference type="EMBL" id="JADIMP010000095">
    <property type="protein sequence ID" value="MBO8441955.1"/>
    <property type="molecule type" value="Genomic_DNA"/>
</dbReference>
<sequence>MTRVFGYMGLAVLVSAVTAIMAGVVFKTAYMSFLATHSWFSFLLIILEFALVFGTSFSVNRGLAKSLLLLFSFALVNGLMLSTIFMAYTTANIFSSFIAAAVIFGGMSIYGMITHRDLSKIGTQATFALFGVIVVTIINMFLKSSMVTYIFSYIIIAIFIILTAWDVQRMRQIYENYGNQYDINGLAVQGSLQLYLDFINIFLYVLEIFGFSNNRD</sequence>
<evidence type="ECO:0000313" key="8">
    <source>
        <dbReference type="Proteomes" id="UP000823614"/>
    </source>
</evidence>
<reference evidence="7" key="2">
    <citation type="journal article" date="2021" name="PeerJ">
        <title>Extensive microbial diversity within the chicken gut microbiome revealed by metagenomics and culture.</title>
        <authorList>
            <person name="Gilroy R."/>
            <person name="Ravi A."/>
            <person name="Getino M."/>
            <person name="Pursley I."/>
            <person name="Horton D.L."/>
            <person name="Alikhan N.F."/>
            <person name="Baker D."/>
            <person name="Gharbi K."/>
            <person name="Hall N."/>
            <person name="Watson M."/>
            <person name="Adriaenssens E.M."/>
            <person name="Foster-Nyarko E."/>
            <person name="Jarju S."/>
            <person name="Secka A."/>
            <person name="Antonio M."/>
            <person name="Oren A."/>
            <person name="Chaudhuri R.R."/>
            <person name="La Ragione R."/>
            <person name="Hildebrand F."/>
            <person name="Pallen M.J."/>
        </authorList>
    </citation>
    <scope>NUCLEOTIDE SEQUENCE</scope>
    <source>
        <strain evidence="7">C6-149</strain>
    </source>
</reference>
<evidence type="ECO:0000256" key="5">
    <source>
        <dbReference type="ARBA" id="ARBA00023136"/>
    </source>
</evidence>
<dbReference type="PANTHER" id="PTHR23291:SF50">
    <property type="entry name" value="PROTEIN LIFEGUARD 4"/>
    <property type="match status" value="1"/>
</dbReference>
<feature type="transmembrane region" description="Helical" evidence="6">
    <location>
        <begin position="7"/>
        <end position="26"/>
    </location>
</feature>
<feature type="transmembrane region" description="Helical" evidence="6">
    <location>
        <begin position="66"/>
        <end position="87"/>
    </location>
</feature>
<dbReference type="Proteomes" id="UP000823614">
    <property type="component" value="Unassembled WGS sequence"/>
</dbReference>
<comment type="subcellular location">
    <subcellularLocation>
        <location evidence="1">Membrane</location>
        <topology evidence="1">Multi-pass membrane protein</topology>
    </subcellularLocation>
</comment>
<feature type="transmembrane region" description="Helical" evidence="6">
    <location>
        <begin position="148"/>
        <end position="167"/>
    </location>
</feature>
<keyword evidence="4 6" id="KW-1133">Transmembrane helix</keyword>
<dbReference type="PANTHER" id="PTHR23291">
    <property type="entry name" value="BAX INHIBITOR-RELATED"/>
    <property type="match status" value="1"/>
</dbReference>
<accession>A0A9D9E7S5</accession>
<evidence type="ECO:0000256" key="6">
    <source>
        <dbReference type="RuleBase" id="RU004379"/>
    </source>
</evidence>
<proteinExistence type="inferred from homology"/>
<name>A0A9D9E7S5_9LACO</name>
<feature type="transmembrane region" description="Helical" evidence="6">
    <location>
        <begin position="93"/>
        <end position="113"/>
    </location>
</feature>
<gene>
    <name evidence="7" type="ORF">IAA89_05950</name>
</gene>
<evidence type="ECO:0000256" key="2">
    <source>
        <dbReference type="ARBA" id="ARBA00010350"/>
    </source>
</evidence>
<evidence type="ECO:0000256" key="1">
    <source>
        <dbReference type="ARBA" id="ARBA00004141"/>
    </source>
</evidence>
<dbReference type="CDD" id="cd10432">
    <property type="entry name" value="BI-1-like_bacterial"/>
    <property type="match status" value="1"/>
</dbReference>
<dbReference type="Pfam" id="PF01027">
    <property type="entry name" value="Bax1-I"/>
    <property type="match status" value="1"/>
</dbReference>
<keyword evidence="5 6" id="KW-0472">Membrane</keyword>
<protein>
    <submittedName>
        <fullName evidence="7">Bax inhibitor-1/YccA family protein</fullName>
    </submittedName>
</protein>
<dbReference type="InterPro" id="IPR006214">
    <property type="entry name" value="Bax_inhibitor_1-related"/>
</dbReference>
<keyword evidence="3 6" id="KW-0812">Transmembrane</keyword>
<comment type="similarity">
    <text evidence="2 6">Belongs to the BI1 family.</text>
</comment>
<evidence type="ECO:0000256" key="3">
    <source>
        <dbReference type="ARBA" id="ARBA00022692"/>
    </source>
</evidence>
<comment type="caution">
    <text evidence="7">The sequence shown here is derived from an EMBL/GenBank/DDBJ whole genome shotgun (WGS) entry which is preliminary data.</text>
</comment>
<evidence type="ECO:0000256" key="4">
    <source>
        <dbReference type="ARBA" id="ARBA00022989"/>
    </source>
</evidence>
<dbReference type="GO" id="GO:0005886">
    <property type="term" value="C:plasma membrane"/>
    <property type="evidence" value="ECO:0007669"/>
    <property type="project" value="TreeGrafter"/>
</dbReference>
<feature type="transmembrane region" description="Helical" evidence="6">
    <location>
        <begin position="38"/>
        <end position="59"/>
    </location>
</feature>
<organism evidence="7 8">
    <name type="scientific">Candidatus Gallilactobacillus intestinavium</name>
    <dbReference type="NCBI Taxonomy" id="2840838"/>
    <lineage>
        <taxon>Bacteria</taxon>
        <taxon>Bacillati</taxon>
        <taxon>Bacillota</taxon>
        <taxon>Bacilli</taxon>
        <taxon>Lactobacillales</taxon>
        <taxon>Lactobacillaceae</taxon>
        <taxon>Lactobacillaceae incertae sedis</taxon>
        <taxon>Candidatus Gallilactobacillus</taxon>
    </lineage>
</organism>
<reference evidence="7" key="1">
    <citation type="submission" date="2020-10" db="EMBL/GenBank/DDBJ databases">
        <authorList>
            <person name="Gilroy R."/>
        </authorList>
    </citation>
    <scope>NUCLEOTIDE SEQUENCE</scope>
    <source>
        <strain evidence="7">C6-149</strain>
    </source>
</reference>